<dbReference type="InterPro" id="IPR012580">
    <property type="entry name" value="NUC153"/>
</dbReference>
<dbReference type="GO" id="GO:0003723">
    <property type="term" value="F:RNA binding"/>
    <property type="evidence" value="ECO:0007669"/>
    <property type="project" value="TreeGrafter"/>
</dbReference>
<dbReference type="OrthoDB" id="1731670at2759"/>
<comment type="similarity">
    <text evidence="2">Belongs to the ESF1 family.</text>
</comment>
<organism evidence="8 9">
    <name type="scientific">Olea europaea subsp. europaea</name>
    <dbReference type="NCBI Taxonomy" id="158383"/>
    <lineage>
        <taxon>Eukaryota</taxon>
        <taxon>Viridiplantae</taxon>
        <taxon>Streptophyta</taxon>
        <taxon>Embryophyta</taxon>
        <taxon>Tracheophyta</taxon>
        <taxon>Spermatophyta</taxon>
        <taxon>Magnoliopsida</taxon>
        <taxon>eudicotyledons</taxon>
        <taxon>Gunneridae</taxon>
        <taxon>Pentapetalae</taxon>
        <taxon>asterids</taxon>
        <taxon>lamiids</taxon>
        <taxon>Lamiales</taxon>
        <taxon>Oleaceae</taxon>
        <taxon>Oleeae</taxon>
        <taxon>Olea</taxon>
    </lineage>
</organism>
<dbReference type="PANTHER" id="PTHR12202">
    <property type="entry name" value="ESF1 HOMOLOG"/>
    <property type="match status" value="1"/>
</dbReference>
<feature type="domain" description="ESF1 RRM" evidence="7">
    <location>
        <begin position="39"/>
        <end position="92"/>
    </location>
</feature>
<evidence type="ECO:0000259" key="7">
    <source>
        <dbReference type="Pfam" id="PF25121"/>
    </source>
</evidence>
<feature type="region of interest" description="Disordered" evidence="5">
    <location>
        <begin position="133"/>
        <end position="161"/>
    </location>
</feature>
<dbReference type="Pfam" id="PF08159">
    <property type="entry name" value="NUC153"/>
    <property type="match status" value="1"/>
</dbReference>
<keyword evidence="4" id="KW-0539">Nucleus</keyword>
<feature type="non-terminal residue" evidence="8">
    <location>
        <position position="1"/>
    </location>
</feature>
<evidence type="ECO:0000256" key="4">
    <source>
        <dbReference type="ARBA" id="ARBA00023242"/>
    </source>
</evidence>
<evidence type="ECO:0000259" key="6">
    <source>
        <dbReference type="Pfam" id="PF08159"/>
    </source>
</evidence>
<dbReference type="EMBL" id="CACTIH010004267">
    <property type="protein sequence ID" value="CAA2990395.1"/>
    <property type="molecule type" value="Genomic_DNA"/>
</dbReference>
<feature type="compositionally biased region" description="Acidic residues" evidence="5">
    <location>
        <begin position="135"/>
        <end position="146"/>
    </location>
</feature>
<dbReference type="AlphaFoldDB" id="A0A8S0SDC4"/>
<dbReference type="InterPro" id="IPR039754">
    <property type="entry name" value="Esf1"/>
</dbReference>
<reference evidence="8 9" key="1">
    <citation type="submission" date="2019-12" db="EMBL/GenBank/DDBJ databases">
        <authorList>
            <person name="Alioto T."/>
            <person name="Alioto T."/>
            <person name="Gomez Garrido J."/>
        </authorList>
    </citation>
    <scope>NUCLEOTIDE SEQUENCE [LARGE SCALE GENOMIC DNA]</scope>
</reference>
<dbReference type="PANTHER" id="PTHR12202:SF0">
    <property type="entry name" value="ESF1 HOMOLOG"/>
    <property type="match status" value="1"/>
</dbReference>
<dbReference type="GO" id="GO:0005730">
    <property type="term" value="C:nucleolus"/>
    <property type="evidence" value="ECO:0007669"/>
    <property type="project" value="UniProtKB-SubCell"/>
</dbReference>
<keyword evidence="9" id="KW-1185">Reference proteome</keyword>
<evidence type="ECO:0000256" key="2">
    <source>
        <dbReference type="ARBA" id="ARBA00009087"/>
    </source>
</evidence>
<gene>
    <name evidence="8" type="ORF">OLEA9_A046829</name>
</gene>
<feature type="domain" description="NUC153" evidence="6">
    <location>
        <begin position="167"/>
        <end position="189"/>
    </location>
</feature>
<sequence>MLCADVVIHQLAKSRSEPTNRNPCFFLSLCLIDYISFNRYYDAVVECDSIATADYLYRTCDGIEFERSSNKSDLRFIPDTIEFKHQPRDVVTEHSNIHLTWDEDEPQCSKTLKRKLNAEQLDELELKELLASNESEADDKFDENDAEDRSKGKEEKGKEIPDVDYDDLRFSSLFASSLFALDPTDPQFK</sequence>
<dbReference type="Proteomes" id="UP000594638">
    <property type="component" value="Unassembled WGS sequence"/>
</dbReference>
<accession>A0A8S0SDC4</accession>
<evidence type="ECO:0000256" key="1">
    <source>
        <dbReference type="ARBA" id="ARBA00004604"/>
    </source>
</evidence>
<evidence type="ECO:0000256" key="5">
    <source>
        <dbReference type="SAM" id="MobiDB-lite"/>
    </source>
</evidence>
<proteinExistence type="inferred from homology"/>
<comment type="caution">
    <text evidence="8">The sequence shown here is derived from an EMBL/GenBank/DDBJ whole genome shotgun (WGS) entry which is preliminary data.</text>
</comment>
<name>A0A8S0SDC4_OLEEU</name>
<dbReference type="GO" id="GO:0006364">
    <property type="term" value="P:rRNA processing"/>
    <property type="evidence" value="ECO:0007669"/>
    <property type="project" value="InterPro"/>
</dbReference>
<evidence type="ECO:0000313" key="9">
    <source>
        <dbReference type="Proteomes" id="UP000594638"/>
    </source>
</evidence>
<evidence type="ECO:0000313" key="8">
    <source>
        <dbReference type="EMBL" id="CAA2990395.1"/>
    </source>
</evidence>
<keyword evidence="3" id="KW-0175">Coiled coil</keyword>
<feature type="compositionally biased region" description="Basic and acidic residues" evidence="5">
    <location>
        <begin position="147"/>
        <end position="161"/>
    </location>
</feature>
<protein>
    <submittedName>
        <fullName evidence="8">Pre-rRNA-processing ESF1</fullName>
    </submittedName>
</protein>
<dbReference type="Gramene" id="OE9A046829T4">
    <property type="protein sequence ID" value="OE9A046829C4"/>
    <property type="gene ID" value="OE9A046829"/>
</dbReference>
<comment type="subcellular location">
    <subcellularLocation>
        <location evidence="1">Nucleus</location>
        <location evidence="1">Nucleolus</location>
    </subcellularLocation>
</comment>
<evidence type="ECO:0000256" key="3">
    <source>
        <dbReference type="ARBA" id="ARBA00023054"/>
    </source>
</evidence>
<dbReference type="Pfam" id="PF25121">
    <property type="entry name" value="RRM_ESF1"/>
    <property type="match status" value="1"/>
</dbReference>
<dbReference type="InterPro" id="IPR056750">
    <property type="entry name" value="RRM_ESF1"/>
</dbReference>